<reference evidence="3" key="1">
    <citation type="journal article" date="2010" name="Science">
        <title>Signatures of adaptation to obligate biotrophy in the Hyaloperonospora arabidopsidis genome.</title>
        <authorList>
            <person name="Baxter L."/>
            <person name="Tripathy S."/>
            <person name="Ishaque N."/>
            <person name="Boot N."/>
            <person name="Cabral A."/>
            <person name="Kemen E."/>
            <person name="Thines M."/>
            <person name="Ah-Fong A."/>
            <person name="Anderson R."/>
            <person name="Badejoko W."/>
            <person name="Bittner-Eddy P."/>
            <person name="Boore J.L."/>
            <person name="Chibucos M.C."/>
            <person name="Coates M."/>
            <person name="Dehal P."/>
            <person name="Delehaunty K."/>
            <person name="Dong S."/>
            <person name="Downton P."/>
            <person name="Dumas B."/>
            <person name="Fabro G."/>
            <person name="Fronick C."/>
            <person name="Fuerstenberg S.I."/>
            <person name="Fulton L."/>
            <person name="Gaulin E."/>
            <person name="Govers F."/>
            <person name="Hughes L."/>
            <person name="Humphray S."/>
            <person name="Jiang R.H."/>
            <person name="Judelson H."/>
            <person name="Kamoun S."/>
            <person name="Kyung K."/>
            <person name="Meijer H."/>
            <person name="Minx P."/>
            <person name="Morris P."/>
            <person name="Nelson J."/>
            <person name="Phuntumart V."/>
            <person name="Qutob D."/>
            <person name="Rehmany A."/>
            <person name="Rougon-Cardoso A."/>
            <person name="Ryden P."/>
            <person name="Torto-Alalibo T."/>
            <person name="Studholme D."/>
            <person name="Wang Y."/>
            <person name="Win J."/>
            <person name="Wood J."/>
            <person name="Clifton S.W."/>
            <person name="Rogers J."/>
            <person name="Van den Ackerveken G."/>
            <person name="Jones J.D."/>
            <person name="McDowell J.M."/>
            <person name="Beynon J."/>
            <person name="Tyler B.M."/>
        </authorList>
    </citation>
    <scope>NUCLEOTIDE SEQUENCE [LARGE SCALE GENOMIC DNA]</scope>
    <source>
        <strain evidence="3">Emoy2</strain>
    </source>
</reference>
<proteinExistence type="predicted"/>
<dbReference type="VEuPathDB" id="FungiDB:HpaG811067"/>
<sequence length="55" mass="6011">MGMRRAGRGGGRRRAGATERVHERVGGVRWLGAGGAAAVERVQVVTQLRGERRWL</sequence>
<name>M4BX16_HYAAE</name>
<dbReference type="Proteomes" id="UP000011713">
    <property type="component" value="Unassembled WGS sequence"/>
</dbReference>
<feature type="region of interest" description="Disordered" evidence="1">
    <location>
        <begin position="1"/>
        <end position="20"/>
    </location>
</feature>
<keyword evidence="3" id="KW-1185">Reference proteome</keyword>
<dbReference type="HOGENOM" id="CLU_3036463_0_0_1"/>
<evidence type="ECO:0000313" key="2">
    <source>
        <dbReference type="EnsemblProtists" id="HpaP811067"/>
    </source>
</evidence>
<feature type="compositionally biased region" description="Basic residues" evidence="1">
    <location>
        <begin position="1"/>
        <end position="15"/>
    </location>
</feature>
<evidence type="ECO:0000256" key="1">
    <source>
        <dbReference type="SAM" id="MobiDB-lite"/>
    </source>
</evidence>
<evidence type="ECO:0000313" key="3">
    <source>
        <dbReference type="Proteomes" id="UP000011713"/>
    </source>
</evidence>
<organism evidence="2 3">
    <name type="scientific">Hyaloperonospora arabidopsidis (strain Emoy2)</name>
    <name type="common">Downy mildew agent</name>
    <name type="synonym">Peronospora arabidopsidis</name>
    <dbReference type="NCBI Taxonomy" id="559515"/>
    <lineage>
        <taxon>Eukaryota</taxon>
        <taxon>Sar</taxon>
        <taxon>Stramenopiles</taxon>
        <taxon>Oomycota</taxon>
        <taxon>Peronosporomycetes</taxon>
        <taxon>Peronosporales</taxon>
        <taxon>Peronosporaceae</taxon>
        <taxon>Hyaloperonospora</taxon>
    </lineage>
</organism>
<dbReference type="EnsemblProtists" id="HpaT811067">
    <property type="protein sequence ID" value="HpaP811067"/>
    <property type="gene ID" value="HpaG811067"/>
</dbReference>
<accession>M4BX16</accession>
<protein>
    <submittedName>
        <fullName evidence="2">Uncharacterized protein</fullName>
    </submittedName>
</protein>
<reference evidence="2" key="2">
    <citation type="submission" date="2015-06" db="UniProtKB">
        <authorList>
            <consortium name="EnsemblProtists"/>
        </authorList>
    </citation>
    <scope>IDENTIFICATION</scope>
    <source>
        <strain evidence="2">Emoy2</strain>
    </source>
</reference>
<dbReference type="AlphaFoldDB" id="M4BX16"/>
<dbReference type="EMBL" id="JH598013">
    <property type="status" value="NOT_ANNOTATED_CDS"/>
    <property type="molecule type" value="Genomic_DNA"/>
</dbReference>
<dbReference type="InParanoid" id="M4BX16"/>